<name>S3C5T6_OPHP1</name>
<evidence type="ECO:0000256" key="3">
    <source>
        <dbReference type="ARBA" id="ARBA00022552"/>
    </source>
</evidence>
<dbReference type="HOGENOM" id="CLU_053567_1_1_1"/>
<evidence type="ECO:0000313" key="10">
    <source>
        <dbReference type="EMBL" id="EPE08909.1"/>
    </source>
</evidence>
<feature type="compositionally biased region" description="Basic residues" evidence="8">
    <location>
        <begin position="275"/>
        <end position="284"/>
    </location>
</feature>
<evidence type="ECO:0000256" key="1">
    <source>
        <dbReference type="ARBA" id="ARBA00004604"/>
    </source>
</evidence>
<dbReference type="EMBL" id="KE148148">
    <property type="protein sequence ID" value="EPE08909.1"/>
    <property type="molecule type" value="Genomic_DNA"/>
</dbReference>
<evidence type="ECO:0000256" key="6">
    <source>
        <dbReference type="ARBA" id="ARBA00038503"/>
    </source>
</evidence>
<comment type="similarity">
    <text evidence="6">Belongs to the UTP23/FCF1 family. UTP23 subfamily.</text>
</comment>
<organism evidence="10 11">
    <name type="scientific">Ophiostoma piceae (strain UAMH 11346)</name>
    <name type="common">Sap stain fungus</name>
    <dbReference type="NCBI Taxonomy" id="1262450"/>
    <lineage>
        <taxon>Eukaryota</taxon>
        <taxon>Fungi</taxon>
        <taxon>Dikarya</taxon>
        <taxon>Ascomycota</taxon>
        <taxon>Pezizomycotina</taxon>
        <taxon>Sordariomycetes</taxon>
        <taxon>Sordariomycetidae</taxon>
        <taxon>Ophiostomatales</taxon>
        <taxon>Ophiostomataceae</taxon>
        <taxon>Ophiostoma</taxon>
    </lineage>
</organism>
<dbReference type="AlphaFoldDB" id="S3C5T6"/>
<proteinExistence type="inferred from homology"/>
<dbReference type="eggNOG" id="KOG3164">
    <property type="taxonomic scope" value="Eukaryota"/>
</dbReference>
<evidence type="ECO:0000259" key="9">
    <source>
        <dbReference type="Pfam" id="PF24779"/>
    </source>
</evidence>
<dbReference type="OrthoDB" id="25675at2759"/>
<evidence type="ECO:0000256" key="5">
    <source>
        <dbReference type="ARBA" id="ARBA00037300"/>
    </source>
</evidence>
<feature type="compositionally biased region" description="Acidic residues" evidence="8">
    <location>
        <begin position="202"/>
        <end position="213"/>
    </location>
</feature>
<dbReference type="VEuPathDB" id="FungiDB:F503_04496"/>
<dbReference type="InterPro" id="IPR029060">
    <property type="entry name" value="PIN-like_dom_sf"/>
</dbReference>
<evidence type="ECO:0000256" key="4">
    <source>
        <dbReference type="ARBA" id="ARBA00023242"/>
    </source>
</evidence>
<dbReference type="Gene3D" id="3.40.50.1010">
    <property type="entry name" value="5'-nuclease"/>
    <property type="match status" value="1"/>
</dbReference>
<dbReference type="GO" id="GO:0032040">
    <property type="term" value="C:small-subunit processome"/>
    <property type="evidence" value="ECO:0007669"/>
    <property type="project" value="InterPro"/>
</dbReference>
<accession>S3C5T6</accession>
<keyword evidence="4" id="KW-0539">Nucleus</keyword>
<feature type="compositionally biased region" description="Basic and acidic residues" evidence="8">
    <location>
        <begin position="176"/>
        <end position="201"/>
    </location>
</feature>
<keyword evidence="3" id="KW-0698">rRNA processing</keyword>
<dbReference type="PANTHER" id="PTHR12416">
    <property type="entry name" value="RRNA-PROCESSING PROTEIN UTP23 HOMOLOG"/>
    <property type="match status" value="1"/>
</dbReference>
<evidence type="ECO:0000256" key="7">
    <source>
        <dbReference type="ARBA" id="ARBA00076388"/>
    </source>
</evidence>
<evidence type="ECO:0000256" key="8">
    <source>
        <dbReference type="SAM" id="MobiDB-lite"/>
    </source>
</evidence>
<dbReference type="GO" id="GO:0006364">
    <property type="term" value="P:rRNA processing"/>
    <property type="evidence" value="ECO:0007669"/>
    <property type="project" value="UniProtKB-KW"/>
</dbReference>
<sequence>MRAKRSKQYKKLVQQYQLHHGFREPYQVLVDGEIVRDAQRFTMDLQAGLERTLHGKVKIMITQCCIRHLYESPKEPGLNQAIDLAKTFERRRCGHRPEDFDKALTALDCLKHVVDEKGRGENKHRYVVATQDQNVRRFMRGVSGVPLIYINRSVMIMEPMSEMTAKVGASAEHAKFRSELRNKSGQKAGEKAGEKRKRGEDDGGDDASGDDSDDKSASASTGRTLGNKTDEKKKKGYGAKGPNPLSVKKKKAKPTAPSGDAAADPKTTPDDGEPKKKRKRKHKARPEGEADAADAADAAPAPAAPAAASEE</sequence>
<keyword evidence="11" id="KW-1185">Reference proteome</keyword>
<comment type="subcellular location">
    <subcellularLocation>
        <location evidence="1">Nucleus</location>
        <location evidence="1">Nucleolus</location>
    </subcellularLocation>
</comment>
<reference evidence="10 11" key="1">
    <citation type="journal article" date="2013" name="BMC Genomics">
        <title>The genome and transcriptome of the pine saprophyte Ophiostoma piceae, and a comparison with the bark beetle-associated pine pathogen Grosmannia clavigera.</title>
        <authorList>
            <person name="Haridas S."/>
            <person name="Wang Y."/>
            <person name="Lim L."/>
            <person name="Massoumi Alamouti S."/>
            <person name="Jackman S."/>
            <person name="Docking R."/>
            <person name="Robertson G."/>
            <person name="Birol I."/>
            <person name="Bohlmann J."/>
            <person name="Breuil C."/>
        </authorList>
    </citation>
    <scope>NUCLEOTIDE SEQUENCE [LARGE SCALE GENOMIC DNA]</scope>
    <source>
        <strain evidence="10 11">UAMH 11346</strain>
    </source>
</reference>
<dbReference type="Pfam" id="PF24779">
    <property type="entry name" value="UTP23_sensor"/>
    <property type="match status" value="1"/>
</dbReference>
<dbReference type="CDD" id="cd09865">
    <property type="entry name" value="PIN_ScUtp23p-like"/>
    <property type="match status" value="1"/>
</dbReference>
<dbReference type="Proteomes" id="UP000016923">
    <property type="component" value="Unassembled WGS sequence"/>
</dbReference>
<keyword evidence="2" id="KW-0690">Ribosome biogenesis</keyword>
<evidence type="ECO:0000313" key="11">
    <source>
        <dbReference type="Proteomes" id="UP000016923"/>
    </source>
</evidence>
<protein>
    <recommendedName>
        <fullName evidence="7">U three protein 23</fullName>
    </recommendedName>
</protein>
<dbReference type="FunFam" id="3.40.50.1010:FF:000006">
    <property type="entry name" value="rRNA-processing protein UTP23 homolog"/>
    <property type="match status" value="1"/>
</dbReference>
<feature type="compositionally biased region" description="Low complexity" evidence="8">
    <location>
        <begin position="295"/>
        <end position="311"/>
    </location>
</feature>
<feature type="region of interest" description="Disordered" evidence="8">
    <location>
        <begin position="176"/>
        <end position="311"/>
    </location>
</feature>
<gene>
    <name evidence="10" type="ORF">F503_04496</name>
</gene>
<dbReference type="Pfam" id="PF04900">
    <property type="entry name" value="Fcf1"/>
    <property type="match status" value="1"/>
</dbReference>
<evidence type="ECO:0000256" key="2">
    <source>
        <dbReference type="ARBA" id="ARBA00022517"/>
    </source>
</evidence>
<dbReference type="STRING" id="1262450.S3C5T6"/>
<feature type="domain" description="UTP23 sensor motif region" evidence="9">
    <location>
        <begin position="233"/>
        <end position="251"/>
    </location>
</feature>
<comment type="function">
    <text evidence="5">Involved in rRNA-processing and ribosome biogenesis.</text>
</comment>
<dbReference type="OMA" id="CCMQALY"/>
<dbReference type="InterPro" id="IPR006984">
    <property type="entry name" value="Fcf1/UTP23"/>
</dbReference>
<dbReference type="InterPro" id="IPR057776">
    <property type="entry name" value="UTP23_sensor"/>
</dbReference>
<dbReference type="SUPFAM" id="SSF88723">
    <property type="entry name" value="PIN domain-like"/>
    <property type="match status" value="1"/>
</dbReference>